<feature type="domain" description="Heterokaryon incompatibility" evidence="1">
    <location>
        <begin position="216"/>
        <end position="373"/>
    </location>
</feature>
<dbReference type="VEuPathDB" id="FungiDB:PC9H_004488"/>
<evidence type="ECO:0000313" key="3">
    <source>
        <dbReference type="Proteomes" id="UP000623687"/>
    </source>
</evidence>
<name>A0A8H7DTE9_PLEOS</name>
<reference evidence="2" key="1">
    <citation type="submission" date="2019-07" db="EMBL/GenBank/DDBJ databases">
        <authorList>
            <person name="Palmer J.M."/>
        </authorList>
    </citation>
    <scope>NUCLEOTIDE SEQUENCE</scope>
    <source>
        <strain evidence="2">PC9</strain>
    </source>
</reference>
<dbReference type="InterPro" id="IPR010730">
    <property type="entry name" value="HET"/>
</dbReference>
<organism evidence="2 3">
    <name type="scientific">Pleurotus ostreatus</name>
    <name type="common">Oyster mushroom</name>
    <name type="synonym">White-rot fungus</name>
    <dbReference type="NCBI Taxonomy" id="5322"/>
    <lineage>
        <taxon>Eukaryota</taxon>
        <taxon>Fungi</taxon>
        <taxon>Dikarya</taxon>
        <taxon>Basidiomycota</taxon>
        <taxon>Agaricomycotina</taxon>
        <taxon>Agaricomycetes</taxon>
        <taxon>Agaricomycetidae</taxon>
        <taxon>Agaricales</taxon>
        <taxon>Pleurotineae</taxon>
        <taxon>Pleurotaceae</taxon>
        <taxon>Pleurotus</taxon>
    </lineage>
</organism>
<dbReference type="RefSeq" id="XP_036632574.1">
    <property type="nucleotide sequence ID" value="XM_036774072.1"/>
</dbReference>
<dbReference type="EMBL" id="JACETU010000003">
    <property type="protein sequence ID" value="KAF7432547.1"/>
    <property type="molecule type" value="Genomic_DNA"/>
</dbReference>
<gene>
    <name evidence="2" type="ORF">PC9H_004488</name>
</gene>
<proteinExistence type="predicted"/>
<comment type="caution">
    <text evidence="2">The sequence shown here is derived from an EMBL/GenBank/DDBJ whole genome shotgun (WGS) entry which is preliminary data.</text>
</comment>
<dbReference type="PANTHER" id="PTHR33112">
    <property type="entry name" value="DOMAIN PROTEIN, PUTATIVE-RELATED"/>
    <property type="match status" value="1"/>
</dbReference>
<accession>A0A8H7DTE9</accession>
<keyword evidence="3" id="KW-1185">Reference proteome</keyword>
<dbReference type="PANTHER" id="PTHR33112:SF10">
    <property type="entry name" value="TOL"/>
    <property type="match status" value="1"/>
</dbReference>
<protein>
    <recommendedName>
        <fullName evidence="1">Heterokaryon incompatibility domain-containing protein</fullName>
    </recommendedName>
</protein>
<dbReference type="Proteomes" id="UP000623687">
    <property type="component" value="Unassembled WGS sequence"/>
</dbReference>
<evidence type="ECO:0000259" key="1">
    <source>
        <dbReference type="Pfam" id="PF06985"/>
    </source>
</evidence>
<sequence length="691" mass="78201">MDFAELEGKICDTCTASLSGKKKIKKQEDYFVELGKGVPFDNYHHQSYGDFVASKEDGCFICTWIWTKVLPVDSQSAALDGFRIYCHYYYEERILFYVVCPWAADFRLIVRLRKKADFPTHAYGRAGSPPQPPWTELDAHPWSTLDPNIGSSQSLQTIQQWISSCNKNHEYCRPPSSEGAYFPSRALDVDKAELGTVHLRDRSQIEAKHAGTYPVYWTLSHRWGDPELIVRLLSTTEHQFRNGIRIDDLSPTFRDAVLLVHRLGYRYIWIDSLCIFQDSLDEWQQEAQAMVDVYRHSLCNISAAAASSDPGSSGLFRSRKLDARLLFPFKADVKLLERSGGVSEGSYIFWNESVWTDEVEGVPLSTRGWVVQERFLAPRVVHFAETQIYWECLEGMWCEADPEGGLRATATVYKTARLNLVKKQVALSGNLHPARQSSDLMFHSQWGSVVGIYTSCALTKESDRLIAMAGIAKTFREINGDTYLAGLWKRMIYTDLAWITNTGEGAQVRYSESYAPTWSWASVAGGNTTLNILRGKYSSLPAPLISIVDARIVTEPPGEDSTGPLRSAELDIECMLYYYRWVRESSHLAVYTDEARTQRVFEQTYRAGRDRDPLHLDTTDLMRRFAGVKELEGVCMPICGSYEGYGGGSNVYIMLAQDFNGRFRRIGLFQGGGIGTWISEWSGKGTRITLV</sequence>
<dbReference type="AlphaFoldDB" id="A0A8H7DTE9"/>
<evidence type="ECO:0000313" key="2">
    <source>
        <dbReference type="EMBL" id="KAF7432547.1"/>
    </source>
</evidence>
<dbReference type="OrthoDB" id="5125733at2759"/>
<dbReference type="GeneID" id="59374306"/>
<dbReference type="Pfam" id="PF06985">
    <property type="entry name" value="HET"/>
    <property type="match status" value="1"/>
</dbReference>